<evidence type="ECO:0000313" key="2">
    <source>
        <dbReference type="EMBL" id="CUS03471.2"/>
    </source>
</evidence>
<dbReference type="Proteomes" id="UP000215027">
    <property type="component" value="Chromosome I"/>
</dbReference>
<proteinExistence type="predicted"/>
<keyword evidence="3" id="KW-1185">Reference proteome</keyword>
<feature type="compositionally biased region" description="Low complexity" evidence="1">
    <location>
        <begin position="1"/>
        <end position="18"/>
    </location>
</feature>
<organism evidence="2 3">
    <name type="scientific">Candidatus Promineifilum breve</name>
    <dbReference type="NCBI Taxonomy" id="1806508"/>
    <lineage>
        <taxon>Bacteria</taxon>
        <taxon>Bacillati</taxon>
        <taxon>Chloroflexota</taxon>
        <taxon>Ardenticatenia</taxon>
        <taxon>Candidatus Promineifilales</taxon>
        <taxon>Candidatus Promineifilaceae</taxon>
        <taxon>Candidatus Promineifilum</taxon>
    </lineage>
</organism>
<protein>
    <submittedName>
        <fullName evidence="2">Uncharacterized protein</fullName>
    </submittedName>
</protein>
<evidence type="ECO:0000313" key="3">
    <source>
        <dbReference type="Proteomes" id="UP000215027"/>
    </source>
</evidence>
<gene>
    <name evidence="2" type="ORF">CFX0092_A1593</name>
</gene>
<dbReference type="AlphaFoldDB" id="A0A160T0K7"/>
<dbReference type="EMBL" id="LN890655">
    <property type="protein sequence ID" value="CUS03471.2"/>
    <property type="molecule type" value="Genomic_DNA"/>
</dbReference>
<evidence type="ECO:0000256" key="1">
    <source>
        <dbReference type="SAM" id="MobiDB-lite"/>
    </source>
</evidence>
<dbReference type="KEGG" id="pbf:CFX0092_A1593"/>
<feature type="region of interest" description="Disordered" evidence="1">
    <location>
        <begin position="1"/>
        <end position="40"/>
    </location>
</feature>
<sequence>MVVAQPAAAGLRAKPAAGDTGSAAEQHHGPGALSQVPFRGSGRAAALLPRHGRGRAADDRRFRRPAGLLRLAGRSGNRACGRLTLYKRQNQIVLRMLTDDTDSFLIRRYPYHP</sequence>
<accession>A0A160T0K7</accession>
<name>A0A160T0K7_9CHLR</name>
<reference evidence="2" key="1">
    <citation type="submission" date="2016-01" db="EMBL/GenBank/DDBJ databases">
        <authorList>
            <person name="Mcilroy J.S."/>
            <person name="Karst M S."/>
            <person name="Albertsen M."/>
        </authorList>
    </citation>
    <scope>NUCLEOTIDE SEQUENCE</scope>
    <source>
        <strain evidence="2">Cfx-K</strain>
    </source>
</reference>